<comment type="caution">
    <text evidence="2">The sequence shown here is derived from an EMBL/GenBank/DDBJ whole genome shotgun (WGS) entry which is preliminary data.</text>
</comment>
<dbReference type="InterPro" id="IPR033649">
    <property type="entry name" value="MtLigD_Pol-like"/>
</dbReference>
<dbReference type="Pfam" id="PF21686">
    <property type="entry name" value="LigD_Prim-Pol"/>
    <property type="match status" value="1"/>
</dbReference>
<gene>
    <name evidence="2" type="ORF">GSF22_03355</name>
</gene>
<evidence type="ECO:0000313" key="2">
    <source>
        <dbReference type="EMBL" id="MBO4205049.1"/>
    </source>
</evidence>
<feature type="domain" description="DNA ligase D polymerase" evidence="1">
    <location>
        <begin position="33"/>
        <end position="292"/>
    </location>
</feature>
<dbReference type="GO" id="GO:0016874">
    <property type="term" value="F:ligase activity"/>
    <property type="evidence" value="ECO:0007669"/>
    <property type="project" value="UniProtKB-KW"/>
</dbReference>
<dbReference type="InterPro" id="IPR014145">
    <property type="entry name" value="LigD_pol_dom"/>
</dbReference>
<dbReference type="PANTHER" id="PTHR42705">
    <property type="entry name" value="BIFUNCTIONAL NON-HOMOLOGOUS END JOINING PROTEIN LIGD"/>
    <property type="match status" value="1"/>
</dbReference>
<dbReference type="RefSeq" id="WP_208811236.1">
    <property type="nucleotide sequence ID" value="NZ_WVUH01000013.1"/>
</dbReference>
<dbReference type="CDD" id="cd04863">
    <property type="entry name" value="MtLigD_Pol_like"/>
    <property type="match status" value="1"/>
</dbReference>
<sequence length="306" mass="33501">MPADTRKTRVEVEGRELVLSNLDKVLFPEVGFTKGEVIDYYTRIAPVLLPHLTDRPVTRIRFPNGVGDKSFFEKNKPASTPDWVRVETLPAPGSSKGRETIDYVVADDLPTLVWLANLAALELHTPQWRIGAHPDMMVVDLDPGAPATLRQCCQVALLMRDRLAADGIDAYPKTSGKKGMQLCCPIAGTQDADEVSAYAHRIAAELEREHPKLVVSKMAKNLRPGKVFIDWSQNNAAKTTVAPYSLRAQSMPSVSTPLTWDEVEAGAAGKRPATKPYTAGEVLDRVDKYGDLLAPLRTPGPELPIG</sequence>
<proteinExistence type="predicted"/>
<dbReference type="NCBIfam" id="TIGR02778">
    <property type="entry name" value="ligD_pol"/>
    <property type="match status" value="1"/>
</dbReference>
<dbReference type="EMBL" id="WVUH01000013">
    <property type="protein sequence ID" value="MBO4205049.1"/>
    <property type="molecule type" value="Genomic_DNA"/>
</dbReference>
<dbReference type="PANTHER" id="PTHR42705:SF2">
    <property type="entry name" value="BIFUNCTIONAL NON-HOMOLOGOUS END JOINING PROTEIN LIGD"/>
    <property type="match status" value="1"/>
</dbReference>
<keyword evidence="2" id="KW-0436">Ligase</keyword>
<keyword evidence="3" id="KW-1185">Reference proteome</keyword>
<evidence type="ECO:0000259" key="1">
    <source>
        <dbReference type="Pfam" id="PF21686"/>
    </source>
</evidence>
<dbReference type="InterPro" id="IPR052171">
    <property type="entry name" value="NHEJ_LigD"/>
</dbReference>
<accession>A0ABS3VKL4</accession>
<dbReference type="Gene3D" id="3.90.920.10">
    <property type="entry name" value="DNA primase, PRIM domain"/>
    <property type="match status" value="1"/>
</dbReference>
<organism evidence="2 3">
    <name type="scientific">Micromonospora echinofusca</name>
    <dbReference type="NCBI Taxonomy" id="47858"/>
    <lineage>
        <taxon>Bacteria</taxon>
        <taxon>Bacillati</taxon>
        <taxon>Actinomycetota</taxon>
        <taxon>Actinomycetes</taxon>
        <taxon>Micromonosporales</taxon>
        <taxon>Micromonosporaceae</taxon>
        <taxon>Micromonospora</taxon>
    </lineage>
</organism>
<reference evidence="2 3" key="1">
    <citation type="submission" date="2019-12" db="EMBL/GenBank/DDBJ databases">
        <title>Whole genome sequencing of endophytic Actinobacterium Micromonospora sp. MPMI6T.</title>
        <authorList>
            <person name="Evv R."/>
            <person name="Podile A.R."/>
        </authorList>
    </citation>
    <scope>NUCLEOTIDE SEQUENCE [LARGE SCALE GENOMIC DNA]</scope>
    <source>
        <strain evidence="2 3">MPMI6</strain>
    </source>
</reference>
<evidence type="ECO:0000313" key="3">
    <source>
        <dbReference type="Proteomes" id="UP000823521"/>
    </source>
</evidence>
<name>A0ABS3VKL4_MICEH</name>
<dbReference type="Proteomes" id="UP000823521">
    <property type="component" value="Unassembled WGS sequence"/>
</dbReference>
<protein>
    <submittedName>
        <fullName evidence="2">ATP-dependent DNA ligase</fullName>
    </submittedName>
</protein>